<comment type="subcellular location">
    <subcellularLocation>
        <location evidence="1">Membrane</location>
        <topology evidence="1">Multi-pass membrane protein</topology>
    </subcellularLocation>
</comment>
<dbReference type="SUPFAM" id="SSF50494">
    <property type="entry name" value="Trypsin-like serine proteases"/>
    <property type="match status" value="1"/>
</dbReference>
<dbReference type="EMBL" id="BAABCJ010000002">
    <property type="protein sequence ID" value="GAA3703516.1"/>
    <property type="molecule type" value="Genomic_DNA"/>
</dbReference>
<evidence type="ECO:0000256" key="7">
    <source>
        <dbReference type="ARBA" id="ARBA00023136"/>
    </source>
</evidence>
<dbReference type="GO" id="GO:0008233">
    <property type="term" value="F:peptidase activity"/>
    <property type="evidence" value="ECO:0007669"/>
    <property type="project" value="UniProtKB-KW"/>
</dbReference>
<evidence type="ECO:0000256" key="4">
    <source>
        <dbReference type="ARBA" id="ARBA00022692"/>
    </source>
</evidence>
<keyword evidence="4 8" id="KW-0812">Transmembrane</keyword>
<dbReference type="Proteomes" id="UP001501536">
    <property type="component" value="Unassembled WGS sequence"/>
</dbReference>
<evidence type="ECO:0000313" key="10">
    <source>
        <dbReference type="Proteomes" id="UP001501536"/>
    </source>
</evidence>
<reference evidence="10" key="1">
    <citation type="journal article" date="2019" name="Int. J. Syst. Evol. Microbiol.">
        <title>The Global Catalogue of Microorganisms (GCM) 10K type strain sequencing project: providing services to taxonomists for standard genome sequencing and annotation.</title>
        <authorList>
            <consortium name="The Broad Institute Genomics Platform"/>
            <consortium name="The Broad Institute Genome Sequencing Center for Infectious Disease"/>
            <person name="Wu L."/>
            <person name="Ma J."/>
        </authorList>
    </citation>
    <scope>NUCLEOTIDE SEQUENCE [LARGE SCALE GENOMIC DNA]</scope>
    <source>
        <strain evidence="10">JCM 16961</strain>
    </source>
</reference>
<feature type="transmembrane region" description="Helical" evidence="8">
    <location>
        <begin position="63"/>
        <end position="86"/>
    </location>
</feature>
<evidence type="ECO:0000256" key="1">
    <source>
        <dbReference type="ARBA" id="ARBA00004141"/>
    </source>
</evidence>
<dbReference type="InterPro" id="IPR009003">
    <property type="entry name" value="Peptidase_S1_PA"/>
</dbReference>
<comment type="similarity">
    <text evidence="2">Belongs to the peptidase S1C family.</text>
</comment>
<sequence length="397" mass="40946">MLFGFSWLDAILAIILIGFLVSGWRQGFFVTLGRIVGLIAGAVAAFYAVPIVSDWVPAAGWRLFWMVAVVVVLIIIGQAIGTAIGARIRLWLNLPALKSFDRLIGAAANTLVAALVIYALSFSAAAMGIPTVSKVLSDSKVIGAIRQYTPEPVEQALANARSIVMDETLPELIEPFAPTDVAPAPDTEEPPAGPGIEAAADAVVRVSGTAFQCGVNQTGSGFAIDEDRILTNAHVVAGVTEPVVTTRDGLALPATVTHFDPDRDLAVLDVDGLGLDPIPVGGDLDTGDPAVFMGHPAGGPFRALSATVQSLRSVAVQDIYGGDPAPLSIYQLGAAIEQGNSGGPLVDQEGRLVGVVFAKAVGADDVGYALALEEVAPVVAAADEYDDRVSSGACKAA</sequence>
<evidence type="ECO:0000256" key="3">
    <source>
        <dbReference type="ARBA" id="ARBA00022670"/>
    </source>
</evidence>
<organism evidence="9 10">
    <name type="scientific">Zhihengliuella alba</name>
    <dbReference type="NCBI Taxonomy" id="547018"/>
    <lineage>
        <taxon>Bacteria</taxon>
        <taxon>Bacillati</taxon>
        <taxon>Actinomycetota</taxon>
        <taxon>Actinomycetes</taxon>
        <taxon>Micrococcales</taxon>
        <taxon>Micrococcaceae</taxon>
        <taxon>Zhihengliuella</taxon>
    </lineage>
</organism>
<evidence type="ECO:0000256" key="5">
    <source>
        <dbReference type="ARBA" id="ARBA00022801"/>
    </source>
</evidence>
<feature type="transmembrane region" description="Helical" evidence="8">
    <location>
        <begin position="106"/>
        <end position="129"/>
    </location>
</feature>
<keyword evidence="7 8" id="KW-0472">Membrane</keyword>
<dbReference type="Pfam" id="PF02674">
    <property type="entry name" value="Colicin_V"/>
    <property type="match status" value="1"/>
</dbReference>
<dbReference type="Gene3D" id="2.40.10.10">
    <property type="entry name" value="Trypsin-like serine proteases"/>
    <property type="match status" value="2"/>
</dbReference>
<keyword evidence="5" id="KW-0378">Hydrolase</keyword>
<name>A0ABP7DEW5_9MICC</name>
<dbReference type="RefSeq" id="WP_344882731.1">
    <property type="nucleotide sequence ID" value="NZ_BAABCJ010000002.1"/>
</dbReference>
<dbReference type="InterPro" id="IPR043504">
    <property type="entry name" value="Peptidase_S1_PA_chymotrypsin"/>
</dbReference>
<dbReference type="Pfam" id="PF13365">
    <property type="entry name" value="Trypsin_2"/>
    <property type="match status" value="1"/>
</dbReference>
<feature type="transmembrane region" description="Helical" evidence="8">
    <location>
        <begin position="31"/>
        <end position="51"/>
    </location>
</feature>
<dbReference type="InterPro" id="IPR051201">
    <property type="entry name" value="Chloro_Bact_Ser_Proteases"/>
</dbReference>
<feature type="transmembrane region" description="Helical" evidence="8">
    <location>
        <begin position="6"/>
        <end position="24"/>
    </location>
</feature>
<gene>
    <name evidence="9" type="ORF">GCM10022377_16460</name>
</gene>
<evidence type="ECO:0000256" key="8">
    <source>
        <dbReference type="SAM" id="Phobius"/>
    </source>
</evidence>
<dbReference type="NCBIfam" id="NF033740">
    <property type="entry name" value="MarP_fam_protase"/>
    <property type="match status" value="1"/>
</dbReference>
<dbReference type="GO" id="GO:0006508">
    <property type="term" value="P:proteolysis"/>
    <property type="evidence" value="ECO:0007669"/>
    <property type="project" value="UniProtKB-KW"/>
</dbReference>
<evidence type="ECO:0000313" key="9">
    <source>
        <dbReference type="EMBL" id="GAA3703516.1"/>
    </source>
</evidence>
<comment type="caution">
    <text evidence="9">The sequence shown here is derived from an EMBL/GenBank/DDBJ whole genome shotgun (WGS) entry which is preliminary data.</text>
</comment>
<protein>
    <submittedName>
        <fullName evidence="9">MarP family serine protease</fullName>
    </submittedName>
</protein>
<proteinExistence type="inferred from homology"/>
<dbReference type="PANTHER" id="PTHR43343:SF3">
    <property type="entry name" value="PROTEASE DO-LIKE 8, CHLOROPLASTIC"/>
    <property type="match status" value="1"/>
</dbReference>
<evidence type="ECO:0000256" key="6">
    <source>
        <dbReference type="ARBA" id="ARBA00022989"/>
    </source>
</evidence>
<dbReference type="PRINTS" id="PR00834">
    <property type="entry name" value="PROTEASES2C"/>
</dbReference>
<accession>A0ABP7DEW5</accession>
<dbReference type="InterPro" id="IPR047680">
    <property type="entry name" value="MarP-like"/>
</dbReference>
<keyword evidence="3 9" id="KW-0645">Protease</keyword>
<dbReference type="InterPro" id="IPR003825">
    <property type="entry name" value="Colicin-V_CvpA"/>
</dbReference>
<evidence type="ECO:0000256" key="2">
    <source>
        <dbReference type="ARBA" id="ARBA00010541"/>
    </source>
</evidence>
<keyword evidence="6 8" id="KW-1133">Transmembrane helix</keyword>
<dbReference type="PANTHER" id="PTHR43343">
    <property type="entry name" value="PEPTIDASE S12"/>
    <property type="match status" value="1"/>
</dbReference>
<dbReference type="InterPro" id="IPR001940">
    <property type="entry name" value="Peptidase_S1C"/>
</dbReference>
<keyword evidence="10" id="KW-1185">Reference proteome</keyword>